<reference evidence="2" key="1">
    <citation type="journal article" date="2023" name="Nat. Commun.">
        <title>Diploid and tetraploid genomes of Acorus and the evolution of monocots.</title>
        <authorList>
            <person name="Ma L."/>
            <person name="Liu K.W."/>
            <person name="Li Z."/>
            <person name="Hsiao Y.Y."/>
            <person name="Qi Y."/>
            <person name="Fu T."/>
            <person name="Tang G.D."/>
            <person name="Zhang D."/>
            <person name="Sun W.H."/>
            <person name="Liu D.K."/>
            <person name="Li Y."/>
            <person name="Chen G.Z."/>
            <person name="Liu X.D."/>
            <person name="Liao X.Y."/>
            <person name="Jiang Y.T."/>
            <person name="Yu X."/>
            <person name="Hao Y."/>
            <person name="Huang J."/>
            <person name="Zhao X.W."/>
            <person name="Ke S."/>
            <person name="Chen Y.Y."/>
            <person name="Wu W.L."/>
            <person name="Hsu J.L."/>
            <person name="Lin Y.F."/>
            <person name="Huang M.D."/>
            <person name="Li C.Y."/>
            <person name="Huang L."/>
            <person name="Wang Z.W."/>
            <person name="Zhao X."/>
            <person name="Zhong W.Y."/>
            <person name="Peng D.H."/>
            <person name="Ahmad S."/>
            <person name="Lan S."/>
            <person name="Zhang J.S."/>
            <person name="Tsai W.C."/>
            <person name="Van de Peer Y."/>
            <person name="Liu Z.J."/>
        </authorList>
    </citation>
    <scope>NUCLEOTIDE SEQUENCE</scope>
    <source>
        <strain evidence="2">CP</strain>
    </source>
</reference>
<evidence type="ECO:0000313" key="3">
    <source>
        <dbReference type="Proteomes" id="UP001180020"/>
    </source>
</evidence>
<dbReference type="CDD" id="cd01650">
    <property type="entry name" value="RT_nLTR_like"/>
    <property type="match status" value="1"/>
</dbReference>
<dbReference type="PROSITE" id="PS50878">
    <property type="entry name" value="RT_POL"/>
    <property type="match status" value="1"/>
</dbReference>
<sequence>MILAKVLTNRLKKVCLHIIEENQSAFIPGRGLQEGFAISQEIIANLHKDKRSGIILKLDFAKAYDHVKWDFLLQVMTLHGFSANWTRMIKMCVGSAMALVSINGSICGFFHINRGLRQGDPLSPMLFSLVANVLSRMCLKAERASWIAGLPCSNRGTPVTHLQYADDTMVFAEPEEDVLGGYKFILSCFAILSGLKINWSKSSLWAINVDITRVESLVALVGCELQQAPLKHLGLPLVQRRLLRKDWVPLVERIEKRLAGWENRCLSSGGRRLISYAADSSGTERIQETSNLTWCNGRISRSPEKQVASGF</sequence>
<protein>
    <recommendedName>
        <fullName evidence="1">Reverse transcriptase domain-containing protein</fullName>
    </recommendedName>
</protein>
<evidence type="ECO:0000313" key="2">
    <source>
        <dbReference type="EMBL" id="KAK1293300.1"/>
    </source>
</evidence>
<dbReference type="SUPFAM" id="SSF56672">
    <property type="entry name" value="DNA/RNA polymerases"/>
    <property type="match status" value="1"/>
</dbReference>
<evidence type="ECO:0000259" key="1">
    <source>
        <dbReference type="PROSITE" id="PS50878"/>
    </source>
</evidence>
<gene>
    <name evidence="2" type="ORF">QJS10_CPB17g00786</name>
</gene>
<dbReference type="PANTHER" id="PTHR31635:SF196">
    <property type="entry name" value="REVERSE TRANSCRIPTASE DOMAIN-CONTAINING PROTEIN-RELATED"/>
    <property type="match status" value="1"/>
</dbReference>
<reference evidence="2" key="2">
    <citation type="submission" date="2023-06" db="EMBL/GenBank/DDBJ databases">
        <authorList>
            <person name="Ma L."/>
            <person name="Liu K.-W."/>
            <person name="Li Z."/>
            <person name="Hsiao Y.-Y."/>
            <person name="Qi Y."/>
            <person name="Fu T."/>
            <person name="Tang G."/>
            <person name="Zhang D."/>
            <person name="Sun W.-H."/>
            <person name="Liu D.-K."/>
            <person name="Li Y."/>
            <person name="Chen G.-Z."/>
            <person name="Liu X.-D."/>
            <person name="Liao X.-Y."/>
            <person name="Jiang Y.-T."/>
            <person name="Yu X."/>
            <person name="Hao Y."/>
            <person name="Huang J."/>
            <person name="Zhao X.-W."/>
            <person name="Ke S."/>
            <person name="Chen Y.-Y."/>
            <person name="Wu W.-L."/>
            <person name="Hsu J.-L."/>
            <person name="Lin Y.-F."/>
            <person name="Huang M.-D."/>
            <person name="Li C.-Y."/>
            <person name="Huang L."/>
            <person name="Wang Z.-W."/>
            <person name="Zhao X."/>
            <person name="Zhong W.-Y."/>
            <person name="Peng D.-H."/>
            <person name="Ahmad S."/>
            <person name="Lan S."/>
            <person name="Zhang J.-S."/>
            <person name="Tsai W.-C."/>
            <person name="Van De Peer Y."/>
            <person name="Liu Z.-J."/>
        </authorList>
    </citation>
    <scope>NUCLEOTIDE SEQUENCE</scope>
    <source>
        <strain evidence="2">CP</strain>
        <tissue evidence="2">Leaves</tissue>
    </source>
</reference>
<name>A0AAV9CWR3_ACOCL</name>
<dbReference type="Pfam" id="PF00078">
    <property type="entry name" value="RVT_1"/>
    <property type="match status" value="1"/>
</dbReference>
<organism evidence="2 3">
    <name type="scientific">Acorus calamus</name>
    <name type="common">Sweet flag</name>
    <dbReference type="NCBI Taxonomy" id="4465"/>
    <lineage>
        <taxon>Eukaryota</taxon>
        <taxon>Viridiplantae</taxon>
        <taxon>Streptophyta</taxon>
        <taxon>Embryophyta</taxon>
        <taxon>Tracheophyta</taxon>
        <taxon>Spermatophyta</taxon>
        <taxon>Magnoliopsida</taxon>
        <taxon>Liliopsida</taxon>
        <taxon>Acoraceae</taxon>
        <taxon>Acorus</taxon>
    </lineage>
</organism>
<dbReference type="AlphaFoldDB" id="A0AAV9CWR3"/>
<keyword evidence="3" id="KW-1185">Reference proteome</keyword>
<proteinExistence type="predicted"/>
<comment type="caution">
    <text evidence="2">The sequence shown here is derived from an EMBL/GenBank/DDBJ whole genome shotgun (WGS) entry which is preliminary data.</text>
</comment>
<feature type="domain" description="Reverse transcriptase" evidence="1">
    <location>
        <begin position="1"/>
        <end position="237"/>
    </location>
</feature>
<dbReference type="EMBL" id="JAUJYO010000017">
    <property type="protein sequence ID" value="KAK1293300.1"/>
    <property type="molecule type" value="Genomic_DNA"/>
</dbReference>
<dbReference type="InterPro" id="IPR043502">
    <property type="entry name" value="DNA/RNA_pol_sf"/>
</dbReference>
<accession>A0AAV9CWR3</accession>
<dbReference type="Proteomes" id="UP001180020">
    <property type="component" value="Unassembled WGS sequence"/>
</dbReference>
<dbReference type="PANTHER" id="PTHR31635">
    <property type="entry name" value="REVERSE TRANSCRIPTASE DOMAIN-CONTAINING PROTEIN-RELATED"/>
    <property type="match status" value="1"/>
</dbReference>
<dbReference type="InterPro" id="IPR000477">
    <property type="entry name" value="RT_dom"/>
</dbReference>